<evidence type="ECO:0000313" key="1">
    <source>
        <dbReference type="EMBL" id="GAF97228.1"/>
    </source>
</evidence>
<proteinExistence type="predicted"/>
<protein>
    <submittedName>
        <fullName evidence="1">Uncharacterized protein</fullName>
    </submittedName>
</protein>
<organism evidence="1">
    <name type="scientific">marine sediment metagenome</name>
    <dbReference type="NCBI Taxonomy" id="412755"/>
    <lineage>
        <taxon>unclassified sequences</taxon>
        <taxon>metagenomes</taxon>
        <taxon>ecological metagenomes</taxon>
    </lineage>
</organism>
<dbReference type="AlphaFoldDB" id="X0TUG8"/>
<gene>
    <name evidence="1" type="ORF">S01H1_28437</name>
</gene>
<dbReference type="EMBL" id="BARS01017381">
    <property type="protein sequence ID" value="GAF97228.1"/>
    <property type="molecule type" value="Genomic_DNA"/>
</dbReference>
<reference evidence="1" key="1">
    <citation type="journal article" date="2014" name="Front. Microbiol.">
        <title>High frequency of phylogenetically diverse reductive dehalogenase-homologous genes in deep subseafloor sedimentary metagenomes.</title>
        <authorList>
            <person name="Kawai M."/>
            <person name="Futagami T."/>
            <person name="Toyoda A."/>
            <person name="Takaki Y."/>
            <person name="Nishi S."/>
            <person name="Hori S."/>
            <person name="Arai W."/>
            <person name="Tsubouchi T."/>
            <person name="Morono Y."/>
            <person name="Uchiyama I."/>
            <person name="Ito T."/>
            <person name="Fujiyama A."/>
            <person name="Inagaki F."/>
            <person name="Takami H."/>
        </authorList>
    </citation>
    <scope>NUCLEOTIDE SEQUENCE</scope>
    <source>
        <strain evidence="1">Expedition CK06-06</strain>
    </source>
</reference>
<accession>X0TUG8</accession>
<name>X0TUG8_9ZZZZ</name>
<comment type="caution">
    <text evidence="1">The sequence shown here is derived from an EMBL/GenBank/DDBJ whole genome shotgun (WGS) entry which is preliminary data.</text>
</comment>
<feature type="non-terminal residue" evidence="1">
    <location>
        <position position="1"/>
    </location>
</feature>
<sequence length="157" mass="18207">EWIAKYNDKTELRQYDDIKQLVYHFGHIDRDKVIEFILESKTDKKFTISVNLKNGLFYINNKPVDKIRVDKTSIPLGLFFGNKKIVSSWGNKAKLIYVRHVRKDFNMGTGVTSTTINYELGYEAEVDGKHEKHMIVIDEKGHFGIPLTPEQEGFKAL</sequence>